<sequence>MGAVEEILFFVSVFREFGVPVEFEPGWETRGNGSSAAYEGGILHHTGIPATYQNPGPGTRVLRDGRPDLSGPLCQFQNKFNGVVRVIAAHPANHAGAGAGRSMGPLPRTRLFNPRVVGMETDYAGNSPMSPEQYYVSKVFAIAVRRRYGSIERCRLHFETSEEGKWDAGWKPGTPIDANQFRRDALALEASGAHQEDDVSAEDVLNAPVPVGYDGKSSDLPLRQHLRGTNYGVWETHAVAVRLEQGQAGLIAAIAALSKNGALTAEQVKGIVDNAVRETTAAGNAAHLAALQAQLDAATATFRAILAERDETLAAEVMDELGQRLHAA</sequence>
<proteinExistence type="predicted"/>
<dbReference type="SUPFAM" id="SSF55846">
    <property type="entry name" value="N-acetylmuramoyl-L-alanine amidase-like"/>
    <property type="match status" value="1"/>
</dbReference>
<protein>
    <recommendedName>
        <fullName evidence="3">N-acetylmuramoyl-L-alanine amidase</fullName>
    </recommendedName>
</protein>
<gene>
    <name evidence="1" type="ORF">GCM10017774_77670</name>
</gene>
<name>A0ABQ3MRN1_9PSEU</name>
<keyword evidence="2" id="KW-1185">Reference proteome</keyword>
<evidence type="ECO:0000313" key="2">
    <source>
        <dbReference type="Proteomes" id="UP000605568"/>
    </source>
</evidence>
<dbReference type="EMBL" id="BNAR01000018">
    <property type="protein sequence ID" value="GHH57695.1"/>
    <property type="molecule type" value="Genomic_DNA"/>
</dbReference>
<dbReference type="Proteomes" id="UP000605568">
    <property type="component" value="Unassembled WGS sequence"/>
</dbReference>
<accession>A0ABQ3MRN1</accession>
<comment type="caution">
    <text evidence="1">The sequence shown here is derived from an EMBL/GenBank/DDBJ whole genome shotgun (WGS) entry which is preliminary data.</text>
</comment>
<organism evidence="1 2">
    <name type="scientific">Lentzea cavernae</name>
    <dbReference type="NCBI Taxonomy" id="2020703"/>
    <lineage>
        <taxon>Bacteria</taxon>
        <taxon>Bacillati</taxon>
        <taxon>Actinomycetota</taxon>
        <taxon>Actinomycetes</taxon>
        <taxon>Pseudonocardiales</taxon>
        <taxon>Pseudonocardiaceae</taxon>
        <taxon>Lentzea</taxon>
    </lineage>
</organism>
<evidence type="ECO:0008006" key="3">
    <source>
        <dbReference type="Google" id="ProtNLM"/>
    </source>
</evidence>
<dbReference type="RefSeq" id="WP_191304404.1">
    <property type="nucleotide sequence ID" value="NZ_BNAR01000018.1"/>
</dbReference>
<evidence type="ECO:0000313" key="1">
    <source>
        <dbReference type="EMBL" id="GHH57695.1"/>
    </source>
</evidence>
<dbReference type="InterPro" id="IPR036505">
    <property type="entry name" value="Amidase/PGRP_sf"/>
</dbReference>
<reference evidence="2" key="1">
    <citation type="journal article" date="2019" name="Int. J. Syst. Evol. Microbiol.">
        <title>The Global Catalogue of Microorganisms (GCM) 10K type strain sequencing project: providing services to taxonomists for standard genome sequencing and annotation.</title>
        <authorList>
            <consortium name="The Broad Institute Genomics Platform"/>
            <consortium name="The Broad Institute Genome Sequencing Center for Infectious Disease"/>
            <person name="Wu L."/>
            <person name="Ma J."/>
        </authorList>
    </citation>
    <scope>NUCLEOTIDE SEQUENCE [LARGE SCALE GENOMIC DNA]</scope>
    <source>
        <strain evidence="2">CGMCC 4.7367</strain>
    </source>
</reference>